<dbReference type="InterPro" id="IPR050090">
    <property type="entry name" value="Tyrosine_recombinase_XerCD"/>
</dbReference>
<gene>
    <name evidence="8" type="ORF">IC617_05425</name>
</gene>
<evidence type="ECO:0000256" key="1">
    <source>
        <dbReference type="ARBA" id="ARBA00008857"/>
    </source>
</evidence>
<dbReference type="Pfam" id="PF00589">
    <property type="entry name" value="Phage_integrase"/>
    <property type="match status" value="1"/>
</dbReference>
<dbReference type="RefSeq" id="WP_191143962.1">
    <property type="nucleotide sequence ID" value="NZ_JACXAF010000005.1"/>
</dbReference>
<dbReference type="GO" id="GO:0015074">
    <property type="term" value="P:DNA integration"/>
    <property type="evidence" value="ECO:0007669"/>
    <property type="project" value="UniProtKB-KW"/>
</dbReference>
<name>A0A8J6UPM5_9GAMM</name>
<dbReference type="Gene3D" id="1.10.150.130">
    <property type="match status" value="1"/>
</dbReference>
<dbReference type="PROSITE" id="PS51900">
    <property type="entry name" value="CB"/>
    <property type="match status" value="1"/>
</dbReference>
<evidence type="ECO:0000256" key="3">
    <source>
        <dbReference type="ARBA" id="ARBA00023125"/>
    </source>
</evidence>
<feature type="domain" description="Tyr recombinase" evidence="6">
    <location>
        <begin position="134"/>
        <end position="336"/>
    </location>
</feature>
<dbReference type="GO" id="GO:0003677">
    <property type="term" value="F:DNA binding"/>
    <property type="evidence" value="ECO:0007669"/>
    <property type="project" value="UniProtKB-UniRule"/>
</dbReference>
<dbReference type="PROSITE" id="PS51898">
    <property type="entry name" value="TYR_RECOMBINASE"/>
    <property type="match status" value="1"/>
</dbReference>
<dbReference type="InterPro" id="IPR002104">
    <property type="entry name" value="Integrase_catalytic"/>
</dbReference>
<organism evidence="8 9">
    <name type="scientific">Neiella litorisoli</name>
    <dbReference type="NCBI Taxonomy" id="2771431"/>
    <lineage>
        <taxon>Bacteria</taxon>
        <taxon>Pseudomonadati</taxon>
        <taxon>Pseudomonadota</taxon>
        <taxon>Gammaproteobacteria</taxon>
        <taxon>Alteromonadales</taxon>
        <taxon>Echinimonadaceae</taxon>
        <taxon>Neiella</taxon>
    </lineage>
</organism>
<dbReference type="EMBL" id="JACXAF010000005">
    <property type="protein sequence ID" value="MBD1388862.1"/>
    <property type="molecule type" value="Genomic_DNA"/>
</dbReference>
<dbReference type="Proteomes" id="UP000638014">
    <property type="component" value="Unassembled WGS sequence"/>
</dbReference>
<dbReference type="AlphaFoldDB" id="A0A8J6UPM5"/>
<protein>
    <submittedName>
        <fullName evidence="8">Tyrosine-type recombinase/integrase</fullName>
    </submittedName>
</protein>
<accession>A0A8J6UPM5</accession>
<dbReference type="PANTHER" id="PTHR30349:SF41">
    <property type="entry name" value="INTEGRASE_RECOMBINASE PROTEIN MJ0367-RELATED"/>
    <property type="match status" value="1"/>
</dbReference>
<evidence type="ECO:0000313" key="9">
    <source>
        <dbReference type="Proteomes" id="UP000638014"/>
    </source>
</evidence>
<evidence type="ECO:0000259" key="7">
    <source>
        <dbReference type="PROSITE" id="PS51900"/>
    </source>
</evidence>
<comment type="caution">
    <text evidence="8">The sequence shown here is derived from an EMBL/GenBank/DDBJ whole genome shotgun (WGS) entry which is preliminary data.</text>
</comment>
<keyword evidence="3 5" id="KW-0238">DNA-binding</keyword>
<evidence type="ECO:0000259" key="6">
    <source>
        <dbReference type="PROSITE" id="PS51898"/>
    </source>
</evidence>
<dbReference type="InterPro" id="IPR010998">
    <property type="entry name" value="Integrase_recombinase_N"/>
</dbReference>
<dbReference type="PANTHER" id="PTHR30349">
    <property type="entry name" value="PHAGE INTEGRASE-RELATED"/>
    <property type="match status" value="1"/>
</dbReference>
<evidence type="ECO:0000256" key="4">
    <source>
        <dbReference type="ARBA" id="ARBA00023172"/>
    </source>
</evidence>
<dbReference type="InterPro" id="IPR011010">
    <property type="entry name" value="DNA_brk_join_enz"/>
</dbReference>
<dbReference type="InterPro" id="IPR013762">
    <property type="entry name" value="Integrase-like_cat_sf"/>
</dbReference>
<dbReference type="Gene3D" id="1.10.443.10">
    <property type="entry name" value="Intergrase catalytic core"/>
    <property type="match status" value="1"/>
</dbReference>
<sequence length="370" mass="42439">MTLFSKEERIVYHAHNWFSYLNRSIGRSITSSTAEQYGRSLSYLCEWLETSDYFPNLSLDQALEIISRDDIVEWQSYQQEKGCSNSTRSGREAAIKEFLTWLTTSEGGNIRSLEDSPWGRSNTLRYTVRKANKKSPKHITKELVISVLSAMHNECERCMFHTQYDTGLRLSELINLKKGDLPSSSIYSNQEFELYPLLVNGNKGRVTGLKTRNTVISRAVLNRIRKYHNSPEYKLATGWRVNDPNKPVFLTSNGKPWASRNASKQFKSAVLRSGIQIEMKSHWLRHGTAYSVLGSDMGKDYEDRMLTIQQMLGHADISTTEIYTQIPPAVLAKLNSEGQKTNRLEEAEAIREATYLPPLKHTEKRGHYRD</sequence>
<proteinExistence type="inferred from homology"/>
<dbReference type="GO" id="GO:0006310">
    <property type="term" value="P:DNA recombination"/>
    <property type="evidence" value="ECO:0007669"/>
    <property type="project" value="UniProtKB-KW"/>
</dbReference>
<feature type="domain" description="Core-binding (CB)" evidence="7">
    <location>
        <begin position="12"/>
        <end position="103"/>
    </location>
</feature>
<evidence type="ECO:0000256" key="2">
    <source>
        <dbReference type="ARBA" id="ARBA00022908"/>
    </source>
</evidence>
<keyword evidence="4" id="KW-0233">DNA recombination</keyword>
<keyword evidence="2" id="KW-0229">DNA integration</keyword>
<evidence type="ECO:0000313" key="8">
    <source>
        <dbReference type="EMBL" id="MBD1388862.1"/>
    </source>
</evidence>
<dbReference type="SUPFAM" id="SSF56349">
    <property type="entry name" value="DNA breaking-rejoining enzymes"/>
    <property type="match status" value="1"/>
</dbReference>
<comment type="similarity">
    <text evidence="1">Belongs to the 'phage' integrase family.</text>
</comment>
<evidence type="ECO:0000256" key="5">
    <source>
        <dbReference type="PROSITE-ProRule" id="PRU01248"/>
    </source>
</evidence>
<keyword evidence="9" id="KW-1185">Reference proteome</keyword>
<reference evidence="8" key="1">
    <citation type="submission" date="2020-09" db="EMBL/GenBank/DDBJ databases">
        <title>A novel bacterium of genus Neiella, isolated from South China Sea.</title>
        <authorList>
            <person name="Huang H."/>
            <person name="Mo K."/>
            <person name="Hu Y."/>
        </authorList>
    </citation>
    <scope>NUCLEOTIDE SEQUENCE</scope>
    <source>
        <strain evidence="8">HB171785</strain>
    </source>
</reference>
<dbReference type="InterPro" id="IPR044068">
    <property type="entry name" value="CB"/>
</dbReference>